<dbReference type="Proteomes" id="UP000276215">
    <property type="component" value="Unassembled WGS sequence"/>
</dbReference>
<name>A0A3N4JHN8_9PEZI</name>
<keyword evidence="1" id="KW-0732">Signal</keyword>
<evidence type="ECO:0000256" key="1">
    <source>
        <dbReference type="SAM" id="SignalP"/>
    </source>
</evidence>
<dbReference type="STRING" id="1336337.A0A3N4JHN8"/>
<proteinExistence type="predicted"/>
<gene>
    <name evidence="2" type="ORF">L873DRAFT_1232412</name>
</gene>
<evidence type="ECO:0000313" key="3">
    <source>
        <dbReference type="Proteomes" id="UP000276215"/>
    </source>
</evidence>
<reference evidence="2 3" key="1">
    <citation type="journal article" date="2018" name="Nat. Ecol. Evol.">
        <title>Pezizomycetes genomes reveal the molecular basis of ectomycorrhizal truffle lifestyle.</title>
        <authorList>
            <person name="Murat C."/>
            <person name="Payen T."/>
            <person name="Noel B."/>
            <person name="Kuo A."/>
            <person name="Morin E."/>
            <person name="Chen J."/>
            <person name="Kohler A."/>
            <person name="Krizsan K."/>
            <person name="Balestrini R."/>
            <person name="Da Silva C."/>
            <person name="Montanini B."/>
            <person name="Hainaut M."/>
            <person name="Levati E."/>
            <person name="Barry K.W."/>
            <person name="Belfiori B."/>
            <person name="Cichocki N."/>
            <person name="Clum A."/>
            <person name="Dockter R.B."/>
            <person name="Fauchery L."/>
            <person name="Guy J."/>
            <person name="Iotti M."/>
            <person name="Le Tacon F."/>
            <person name="Lindquist E.A."/>
            <person name="Lipzen A."/>
            <person name="Malagnac F."/>
            <person name="Mello A."/>
            <person name="Molinier V."/>
            <person name="Miyauchi S."/>
            <person name="Poulain J."/>
            <person name="Riccioni C."/>
            <person name="Rubini A."/>
            <person name="Sitrit Y."/>
            <person name="Splivallo R."/>
            <person name="Traeger S."/>
            <person name="Wang M."/>
            <person name="Zifcakova L."/>
            <person name="Wipf D."/>
            <person name="Zambonelli A."/>
            <person name="Paolocci F."/>
            <person name="Nowrousian M."/>
            <person name="Ottonello S."/>
            <person name="Baldrian P."/>
            <person name="Spatafora J.W."/>
            <person name="Henrissat B."/>
            <person name="Nagy L.G."/>
            <person name="Aury J.M."/>
            <person name="Wincker P."/>
            <person name="Grigoriev I.V."/>
            <person name="Bonfante P."/>
            <person name="Martin F.M."/>
        </authorList>
    </citation>
    <scope>NUCLEOTIDE SEQUENCE [LARGE SCALE GENOMIC DNA]</scope>
    <source>
        <strain evidence="2 3">120613-1</strain>
    </source>
</reference>
<feature type="signal peptide" evidence="1">
    <location>
        <begin position="1"/>
        <end position="24"/>
    </location>
</feature>
<sequence>MHSPIHLLSLTFSLTLLLSGTAYCIPTEGEEVAHSVTQELYQWPISAESPTPLCELWYDYMEHWEDEYRRWEDASCSFGRDTKSCAMTGECGDSEIVRVGIKDEEGVFRGVATTGKALKDNDKISIVIRRNRDAPSKIWRVELQRVDNLQQANVRATTQDLGPQPILNKPIILNAEGKLPEPVVEKTFLQKYPLPVLQPNPTFYNQQLTTNQSNKQILVGPPSRRPTSPIRRWWCRIIPPPSLPSLPFPIEFQRNTSNGWMDGWIEEVWLHTTPPYTALL</sequence>
<dbReference type="EMBL" id="ML120414">
    <property type="protein sequence ID" value="RPA96508.1"/>
    <property type="molecule type" value="Genomic_DNA"/>
</dbReference>
<evidence type="ECO:0000313" key="2">
    <source>
        <dbReference type="EMBL" id="RPA96508.1"/>
    </source>
</evidence>
<dbReference type="OrthoDB" id="1894652at2759"/>
<protein>
    <submittedName>
        <fullName evidence="2">Uncharacterized protein</fullName>
    </submittedName>
</protein>
<feature type="chain" id="PRO_5018279973" evidence="1">
    <location>
        <begin position="25"/>
        <end position="280"/>
    </location>
</feature>
<organism evidence="2 3">
    <name type="scientific">Choiromyces venosus 120613-1</name>
    <dbReference type="NCBI Taxonomy" id="1336337"/>
    <lineage>
        <taxon>Eukaryota</taxon>
        <taxon>Fungi</taxon>
        <taxon>Dikarya</taxon>
        <taxon>Ascomycota</taxon>
        <taxon>Pezizomycotina</taxon>
        <taxon>Pezizomycetes</taxon>
        <taxon>Pezizales</taxon>
        <taxon>Tuberaceae</taxon>
        <taxon>Choiromyces</taxon>
    </lineage>
</organism>
<accession>A0A3N4JHN8</accession>
<dbReference type="AlphaFoldDB" id="A0A3N4JHN8"/>
<keyword evidence="3" id="KW-1185">Reference proteome</keyword>